<keyword evidence="2" id="KW-0812">Transmembrane</keyword>
<dbReference type="Proteomes" id="UP000605992">
    <property type="component" value="Unassembled WGS sequence"/>
</dbReference>
<feature type="compositionally biased region" description="Low complexity" evidence="1">
    <location>
        <begin position="169"/>
        <end position="180"/>
    </location>
</feature>
<evidence type="ECO:0000256" key="2">
    <source>
        <dbReference type="SAM" id="Phobius"/>
    </source>
</evidence>
<keyword evidence="2" id="KW-1133">Transmembrane helix</keyword>
<reference evidence="3" key="1">
    <citation type="submission" date="2021-01" db="EMBL/GenBank/DDBJ databases">
        <title>Whole genome shotgun sequence of Planotetraspora thailandica NBRC 104271.</title>
        <authorList>
            <person name="Komaki H."/>
            <person name="Tamura T."/>
        </authorList>
    </citation>
    <scope>NUCLEOTIDE SEQUENCE</scope>
    <source>
        <strain evidence="3">NBRC 104271</strain>
    </source>
</reference>
<feature type="compositionally biased region" description="Low complexity" evidence="1">
    <location>
        <begin position="142"/>
        <end position="154"/>
    </location>
</feature>
<evidence type="ECO:0000313" key="4">
    <source>
        <dbReference type="Proteomes" id="UP000605992"/>
    </source>
</evidence>
<feature type="compositionally biased region" description="Pro residues" evidence="1">
    <location>
        <begin position="81"/>
        <end position="92"/>
    </location>
</feature>
<name>A0A8J3XW61_9ACTN</name>
<dbReference type="EMBL" id="BOOR01000024">
    <property type="protein sequence ID" value="GII55069.1"/>
    <property type="molecule type" value="Genomic_DNA"/>
</dbReference>
<accession>A0A8J3XW61</accession>
<organism evidence="3 4">
    <name type="scientific">Planotetraspora thailandica</name>
    <dbReference type="NCBI Taxonomy" id="487172"/>
    <lineage>
        <taxon>Bacteria</taxon>
        <taxon>Bacillati</taxon>
        <taxon>Actinomycetota</taxon>
        <taxon>Actinomycetes</taxon>
        <taxon>Streptosporangiales</taxon>
        <taxon>Streptosporangiaceae</taxon>
        <taxon>Planotetraspora</taxon>
    </lineage>
</organism>
<evidence type="ECO:0000313" key="3">
    <source>
        <dbReference type="EMBL" id="GII55069.1"/>
    </source>
</evidence>
<gene>
    <name evidence="3" type="ORF">Pth03_34580</name>
</gene>
<comment type="caution">
    <text evidence="3">The sequence shown here is derived from an EMBL/GenBank/DDBJ whole genome shotgun (WGS) entry which is preliminary data.</text>
</comment>
<feature type="region of interest" description="Disordered" evidence="1">
    <location>
        <begin position="60"/>
        <end position="199"/>
    </location>
</feature>
<feature type="compositionally biased region" description="Basic and acidic residues" evidence="1">
    <location>
        <begin position="181"/>
        <end position="193"/>
    </location>
</feature>
<feature type="compositionally biased region" description="Low complexity" evidence="1">
    <location>
        <begin position="69"/>
        <end position="80"/>
    </location>
</feature>
<feature type="transmembrane region" description="Helical" evidence="2">
    <location>
        <begin position="20"/>
        <end position="39"/>
    </location>
</feature>
<evidence type="ECO:0000256" key="1">
    <source>
        <dbReference type="SAM" id="MobiDB-lite"/>
    </source>
</evidence>
<sequence>MSDFSSSPRPDHGQRRRTGLALIAVMGIVALAGLGIGMASAHPDDAGIVLGRPSPSKSLAIPPAAHYRPALPTSLPSVTSPAPPPTPTPSPSASPSATWEPGLLAGLAPGSRTGTPHRNGGHPGQERRRPILPIPALPPRAPATTPRAAATTPRPETPRPPRQAEPVDAPKAATAQAPRAQDGRRAPGPERVPDPCATWDGFKRDYCYQVVDSLTRGN</sequence>
<dbReference type="AlphaFoldDB" id="A0A8J3XW61"/>
<keyword evidence="2" id="KW-0472">Membrane</keyword>
<keyword evidence="4" id="KW-1185">Reference proteome</keyword>
<dbReference type="RefSeq" id="WP_203945279.1">
    <property type="nucleotide sequence ID" value="NZ_BOOR01000024.1"/>
</dbReference>
<protein>
    <submittedName>
        <fullName evidence="3">Uncharacterized protein</fullName>
    </submittedName>
</protein>
<feature type="compositionally biased region" description="Pro residues" evidence="1">
    <location>
        <begin position="132"/>
        <end position="141"/>
    </location>
</feature>
<proteinExistence type="predicted"/>